<evidence type="ECO:0000313" key="11">
    <source>
        <dbReference type="EMBL" id="AID37491.1"/>
    </source>
</evidence>
<dbReference type="Gene3D" id="3.40.50.620">
    <property type="entry name" value="HUPs"/>
    <property type="match status" value="1"/>
</dbReference>
<keyword evidence="5 10" id="KW-0067">ATP-binding</keyword>
<evidence type="ECO:0000256" key="6">
    <source>
        <dbReference type="ARBA" id="ARBA00022917"/>
    </source>
</evidence>
<evidence type="ECO:0000256" key="10">
    <source>
        <dbReference type="RuleBase" id="RU363036"/>
    </source>
</evidence>
<dbReference type="GO" id="GO:0006436">
    <property type="term" value="P:tryptophanyl-tRNA aminoacylation"/>
    <property type="evidence" value="ECO:0007669"/>
    <property type="project" value="UniProtKB-UniRule"/>
</dbReference>
<keyword evidence="3 10" id="KW-0436">Ligase</keyword>
<dbReference type="EMBL" id="CP006873">
    <property type="protein sequence ID" value="AID37491.1"/>
    <property type="molecule type" value="Genomic_DNA"/>
</dbReference>
<evidence type="ECO:0000256" key="1">
    <source>
        <dbReference type="ARBA" id="ARBA00005594"/>
    </source>
</evidence>
<name>A0A068DS81_9FLAO</name>
<dbReference type="RefSeq" id="WP_051673256.1">
    <property type="nucleotide sequence ID" value="NZ_CP006873.1"/>
</dbReference>
<evidence type="ECO:0000256" key="3">
    <source>
        <dbReference type="ARBA" id="ARBA00022598"/>
    </source>
</evidence>
<keyword evidence="6 10" id="KW-0648">Protein biosynthesis</keyword>
<accession>A0A068DS81</accession>
<comment type="catalytic activity">
    <reaction evidence="8">
        <text>tRNA(Trp) + L-tryptophan + ATP = L-tryptophyl-tRNA(Trp) + AMP + diphosphate + H(+)</text>
        <dbReference type="Rhea" id="RHEA:24080"/>
        <dbReference type="Rhea" id="RHEA-COMP:9671"/>
        <dbReference type="Rhea" id="RHEA-COMP:9705"/>
        <dbReference type="ChEBI" id="CHEBI:15378"/>
        <dbReference type="ChEBI" id="CHEBI:30616"/>
        <dbReference type="ChEBI" id="CHEBI:33019"/>
        <dbReference type="ChEBI" id="CHEBI:57912"/>
        <dbReference type="ChEBI" id="CHEBI:78442"/>
        <dbReference type="ChEBI" id="CHEBI:78535"/>
        <dbReference type="ChEBI" id="CHEBI:456215"/>
        <dbReference type="EC" id="6.1.1.2"/>
    </reaction>
</comment>
<dbReference type="GO" id="GO:0005829">
    <property type="term" value="C:cytosol"/>
    <property type="evidence" value="ECO:0007669"/>
    <property type="project" value="TreeGrafter"/>
</dbReference>
<dbReference type="FunFam" id="1.10.240.10:FF:000005">
    <property type="entry name" value="Tryptophan--tRNA ligase"/>
    <property type="match status" value="1"/>
</dbReference>
<dbReference type="InterPro" id="IPR002306">
    <property type="entry name" value="Trp-tRNA-ligase"/>
</dbReference>
<dbReference type="HOGENOM" id="CLU_029244_5_0_10"/>
<dbReference type="InterPro" id="IPR050203">
    <property type="entry name" value="Trp-tRNA_synthetase"/>
</dbReference>
<dbReference type="GO" id="GO:0004830">
    <property type="term" value="F:tryptophan-tRNA ligase activity"/>
    <property type="evidence" value="ECO:0007669"/>
    <property type="project" value="UniProtKB-UniRule"/>
</dbReference>
<dbReference type="InterPro" id="IPR014729">
    <property type="entry name" value="Rossmann-like_a/b/a_fold"/>
</dbReference>
<dbReference type="Proteomes" id="UP000027148">
    <property type="component" value="Chromosome"/>
</dbReference>
<dbReference type="InterPro" id="IPR002305">
    <property type="entry name" value="aa-tRNA-synth_Ic"/>
</dbReference>
<sequence length="335" mass="38763">MSRILTGIQSTGIPHLGNLLSVIFPAIQLANSSDYTSFLFIADLHSLTVVKNAELLKEYTYQVLATWLACGLDADRAIFYRQSDVPQTTELSWYLSCFYPYHRLKLAHSFKEKKNYIKEINTGLFTYPMLMAADILLYDAEKILVGKDQLQHMEITRDIAKRFNSKIGEVFVVPEPMINKNMMYIPGIDGNKMSKSKGNIINLFAKEKELYQQIMNIRTNNLSLEESKNPETDLIYTFYKFFASEYQIIEMEKNYLSGGYGYRNAKQALYELLLHRFKHEREKFNEFIQKKVLLNKILSLGAERASQIATITLQRVRKALGISILENSWRDGRVV</sequence>
<dbReference type="PANTHER" id="PTHR43766:SF1">
    <property type="entry name" value="TRYPTOPHAN--TRNA LIGASE, MITOCHONDRIAL"/>
    <property type="match status" value="1"/>
</dbReference>
<evidence type="ECO:0000256" key="2">
    <source>
        <dbReference type="ARBA" id="ARBA00013161"/>
    </source>
</evidence>
<organism evidence="11 12">
    <name type="scientific">Candidatus Walczuchella monophlebidarum</name>
    <dbReference type="NCBI Taxonomy" id="1415657"/>
    <lineage>
        <taxon>Bacteria</taxon>
        <taxon>Pseudomonadati</taxon>
        <taxon>Bacteroidota</taxon>
        <taxon>Flavobacteriia</taxon>
        <taxon>Flavobacteriales</taxon>
        <taxon>Candidatus Walczuchella</taxon>
    </lineage>
</organism>
<keyword evidence="12" id="KW-1185">Reference proteome</keyword>
<evidence type="ECO:0000256" key="7">
    <source>
        <dbReference type="ARBA" id="ARBA00023146"/>
    </source>
</evidence>
<evidence type="ECO:0000256" key="4">
    <source>
        <dbReference type="ARBA" id="ARBA00022741"/>
    </source>
</evidence>
<dbReference type="Pfam" id="PF00579">
    <property type="entry name" value="tRNA-synt_1b"/>
    <property type="match status" value="1"/>
</dbReference>
<dbReference type="STRING" id="1415657.FNIIJ_227"/>
<proteinExistence type="inferred from homology"/>
<dbReference type="KEGG" id="elv:FNIIJ_227"/>
<gene>
    <name evidence="11" type="primary">trpS</name>
    <name evidence="11" type="ORF">FNIIJ_227</name>
</gene>
<dbReference type="GO" id="GO:0005524">
    <property type="term" value="F:ATP binding"/>
    <property type="evidence" value="ECO:0007669"/>
    <property type="project" value="UniProtKB-KW"/>
</dbReference>
<dbReference type="PRINTS" id="PR01039">
    <property type="entry name" value="TRNASYNTHTRP"/>
</dbReference>
<reference evidence="11 12" key="1">
    <citation type="journal article" date="2014" name="Genome Biol. Evol.">
        <title>Genome sequence of "Candidatus Walczuchella monophlebidarum" the flavobacterial endosymbiont of Llaveia axin axin (Hemiptera: Coccoidea: Monophlebidae).</title>
        <authorList>
            <person name="Rosas-Perez T."/>
            <person name="Rosenblueth M."/>
            <person name="Rincon-Rosales R."/>
            <person name="Mora J."/>
            <person name="Martinez-Romero E."/>
        </authorList>
    </citation>
    <scope>NUCLEOTIDE SEQUENCE [LARGE SCALE GENOMIC DNA]</scope>
    <source>
        <strain evidence="11">FNIIJ</strain>
    </source>
</reference>
<dbReference type="Gene3D" id="1.10.240.10">
    <property type="entry name" value="Tyrosyl-Transfer RNA Synthetase"/>
    <property type="match status" value="1"/>
</dbReference>
<evidence type="ECO:0000256" key="5">
    <source>
        <dbReference type="ARBA" id="ARBA00022840"/>
    </source>
</evidence>
<evidence type="ECO:0000256" key="8">
    <source>
        <dbReference type="ARBA" id="ARBA00049929"/>
    </source>
</evidence>
<dbReference type="NCBIfam" id="TIGR00233">
    <property type="entry name" value="trpS"/>
    <property type="match status" value="1"/>
</dbReference>
<evidence type="ECO:0000256" key="9">
    <source>
        <dbReference type="NCBIfam" id="TIGR00233"/>
    </source>
</evidence>
<dbReference type="AlphaFoldDB" id="A0A068DS81"/>
<evidence type="ECO:0000313" key="12">
    <source>
        <dbReference type="Proteomes" id="UP000027148"/>
    </source>
</evidence>
<dbReference type="EC" id="6.1.1.2" evidence="2 9"/>
<comment type="similarity">
    <text evidence="1 10">Belongs to the class-I aminoacyl-tRNA synthetase family.</text>
</comment>
<dbReference type="PANTHER" id="PTHR43766">
    <property type="entry name" value="TRYPTOPHAN--TRNA LIGASE, MITOCHONDRIAL"/>
    <property type="match status" value="1"/>
</dbReference>
<keyword evidence="4 10" id="KW-0547">Nucleotide-binding</keyword>
<dbReference type="CDD" id="cd00806">
    <property type="entry name" value="TrpRS_core"/>
    <property type="match status" value="1"/>
</dbReference>
<dbReference type="OrthoDB" id="9801042at2"/>
<protein>
    <recommendedName>
        <fullName evidence="2 9">Tryptophan--tRNA ligase</fullName>
        <ecNumber evidence="2 9">6.1.1.2</ecNumber>
    </recommendedName>
</protein>
<keyword evidence="7 10" id="KW-0030">Aminoacyl-tRNA synthetase</keyword>
<dbReference type="SUPFAM" id="SSF52374">
    <property type="entry name" value="Nucleotidylyl transferase"/>
    <property type="match status" value="1"/>
</dbReference>